<dbReference type="SUPFAM" id="SSF57586">
    <property type="entry name" value="TNF receptor-like"/>
    <property type="match status" value="1"/>
</dbReference>
<name>U5TFW6_COWPX</name>
<dbReference type="GO" id="GO:0141072">
    <property type="term" value="P:symbiont-mediated suppression of host tumor necrosis factor-mediated signaling pathway"/>
    <property type="evidence" value="ECO:0000269"/>
    <property type="project" value="SigSci"/>
</dbReference>
<organismHost>
    <name type="scientific">Apodemus sylvaticus</name>
    <name type="common">European woodmouse</name>
    <dbReference type="NCBI Taxonomy" id="10129"/>
</organismHost>
<sequence length="29" mass="3267">MGNTICKKCRKGTYSDIVSDSDQCKPMTR</sequence>
<dbReference type="Proteomes" id="UP000127103">
    <property type="component" value="Segment"/>
</dbReference>
<organismHost>
    <name type="scientific">Mus musculus</name>
    <name type="common">Mouse</name>
    <dbReference type="NCBI Taxonomy" id="10090"/>
</organismHost>
<gene>
    <name evidence="1" type="primary">CPXV222</name>
</gene>
<protein>
    <submittedName>
        <fullName evidence="1">CPXV222 protein</fullName>
    </submittedName>
</protein>
<reference evidence="1 2" key="1">
    <citation type="submission" date="2013-03" db="EMBL/GenBank/DDBJ databases">
        <title>Genome-wide comparison of cowpoxviruses reveals a new clade related to Variola virus.</title>
        <authorList>
            <person name="Dabrowski P.W."/>
            <person name="Radonic A."/>
            <person name="Kurth A."/>
            <person name="Nitsche A."/>
        </authorList>
    </citation>
    <scope>NUCLEOTIDE SEQUENCE [LARGE SCALE GENOMIC DNA]</scope>
    <source>
        <strain evidence="1">RatGer09/1</strain>
    </source>
</reference>
<organismHost>
    <name type="scientific">Felis catus</name>
    <name type="common">Cat</name>
    <name type="synonym">Felis silvestris catus</name>
    <dbReference type="NCBI Taxonomy" id="9685"/>
</organismHost>
<dbReference type="Gene3D" id="2.10.50.10">
    <property type="entry name" value="Tumor Necrosis Factor Receptor, subunit A, domain 2"/>
    <property type="match status" value="1"/>
</dbReference>
<organismHost>
    <name type="scientific">Microtus agrestis</name>
    <name type="common">Short-tailed field vole</name>
    <dbReference type="NCBI Taxonomy" id="29092"/>
</organismHost>
<organismHost>
    <name type="scientific">Bos taurus</name>
    <name type="common">Bovine</name>
    <dbReference type="NCBI Taxonomy" id="9913"/>
</organismHost>
<evidence type="ECO:0000313" key="2">
    <source>
        <dbReference type="Proteomes" id="UP000127103"/>
    </source>
</evidence>
<evidence type="ECO:0000313" key="1">
    <source>
        <dbReference type="EMBL" id="AGY99800.1"/>
    </source>
</evidence>
<organismHost>
    <name type="scientific">Loxodonta africana</name>
    <name type="common">African elephant</name>
    <dbReference type="NCBI Taxonomy" id="9785"/>
</organismHost>
<organism evidence="1 2">
    <name type="scientific">Cowpox virus</name>
    <name type="common">CPV</name>
    <dbReference type="NCBI Taxonomy" id="10243"/>
    <lineage>
        <taxon>Viruses</taxon>
        <taxon>Varidnaviria</taxon>
        <taxon>Bamfordvirae</taxon>
        <taxon>Nucleocytoviricota</taxon>
        <taxon>Pokkesviricetes</taxon>
        <taxon>Chitovirales</taxon>
        <taxon>Poxviridae</taxon>
        <taxon>Chordopoxvirinae</taxon>
        <taxon>Orthopoxvirus</taxon>
        <taxon>Orthopoxvirus cowpox</taxon>
    </lineage>
</organism>
<organismHost>
    <name type="scientific">Homo sapiens</name>
    <name type="common">Human</name>
    <dbReference type="NCBI Taxonomy" id="9606"/>
</organismHost>
<accession>U5TFW6</accession>
<proteinExistence type="predicted"/>
<dbReference type="EMBL" id="KC813503">
    <property type="protein sequence ID" value="AGY99800.1"/>
    <property type="molecule type" value="Genomic_DNA"/>
</dbReference>
<organismHost>
    <name type="scientific">Myodes glareolus</name>
    <name type="common">Bank vole</name>
    <name type="synonym">Clethrionomys glareolus</name>
    <dbReference type="NCBI Taxonomy" id="447135"/>
</organismHost>